<name>A0A1M3T5L8_ASPLC</name>
<accession>A0A1M3T5L8</accession>
<gene>
    <name evidence="1" type="ORF">ASPFODRAFT_37172</name>
</gene>
<organism evidence="1 2">
    <name type="scientific">Aspergillus luchuensis (strain CBS 106.47)</name>
    <dbReference type="NCBI Taxonomy" id="1137211"/>
    <lineage>
        <taxon>Eukaryota</taxon>
        <taxon>Fungi</taxon>
        <taxon>Dikarya</taxon>
        <taxon>Ascomycota</taxon>
        <taxon>Pezizomycotina</taxon>
        <taxon>Eurotiomycetes</taxon>
        <taxon>Eurotiomycetidae</taxon>
        <taxon>Eurotiales</taxon>
        <taxon>Aspergillaceae</taxon>
        <taxon>Aspergillus</taxon>
        <taxon>Aspergillus subgen. Circumdati</taxon>
    </lineage>
</organism>
<evidence type="ECO:0000313" key="1">
    <source>
        <dbReference type="EMBL" id="OJZ82038.1"/>
    </source>
</evidence>
<dbReference type="AlphaFoldDB" id="A0A1M3T5L8"/>
<evidence type="ECO:0000313" key="2">
    <source>
        <dbReference type="Proteomes" id="UP000184063"/>
    </source>
</evidence>
<proteinExistence type="predicted"/>
<dbReference type="VEuPathDB" id="FungiDB:ASPFODRAFT_37172"/>
<protein>
    <submittedName>
        <fullName evidence="1">Uncharacterized protein</fullName>
    </submittedName>
</protein>
<dbReference type="Gene3D" id="1.20.5.4570">
    <property type="match status" value="1"/>
</dbReference>
<sequence>MGHGNGSPVQGGKVVSDALMPTEYTTGPNWEAADFKNSYPEDLQAKVNAEWASMGFKADHKEDDMGLCITRMCLEGPRPVEVSLSETSNNVLYKYRFTVYSIQIIMHCFLSAFVL</sequence>
<dbReference type="Proteomes" id="UP000184063">
    <property type="component" value="Unassembled WGS sequence"/>
</dbReference>
<reference evidence="2" key="1">
    <citation type="journal article" date="2017" name="Genome Biol.">
        <title>Comparative genomics reveals high biological diversity and specific adaptations in the industrially and medically important fungal genus Aspergillus.</title>
        <authorList>
            <person name="de Vries R.P."/>
            <person name="Riley R."/>
            <person name="Wiebenga A."/>
            <person name="Aguilar-Osorio G."/>
            <person name="Amillis S."/>
            <person name="Uchima C.A."/>
            <person name="Anderluh G."/>
            <person name="Asadollahi M."/>
            <person name="Askin M."/>
            <person name="Barry K."/>
            <person name="Battaglia E."/>
            <person name="Bayram O."/>
            <person name="Benocci T."/>
            <person name="Braus-Stromeyer S.A."/>
            <person name="Caldana C."/>
            <person name="Canovas D."/>
            <person name="Cerqueira G.C."/>
            <person name="Chen F."/>
            <person name="Chen W."/>
            <person name="Choi C."/>
            <person name="Clum A."/>
            <person name="Dos Santos R.A."/>
            <person name="Damasio A.R."/>
            <person name="Diallinas G."/>
            <person name="Emri T."/>
            <person name="Fekete E."/>
            <person name="Flipphi M."/>
            <person name="Freyberg S."/>
            <person name="Gallo A."/>
            <person name="Gournas C."/>
            <person name="Habgood R."/>
            <person name="Hainaut M."/>
            <person name="Harispe M.L."/>
            <person name="Henrissat B."/>
            <person name="Hilden K.S."/>
            <person name="Hope R."/>
            <person name="Hossain A."/>
            <person name="Karabika E."/>
            <person name="Karaffa L."/>
            <person name="Karanyi Z."/>
            <person name="Krasevec N."/>
            <person name="Kuo A."/>
            <person name="Kusch H."/>
            <person name="LaButti K."/>
            <person name="Lagendijk E.L."/>
            <person name="Lapidus A."/>
            <person name="Levasseur A."/>
            <person name="Lindquist E."/>
            <person name="Lipzen A."/>
            <person name="Logrieco A.F."/>
            <person name="MacCabe A."/>
            <person name="Maekelae M.R."/>
            <person name="Malavazi I."/>
            <person name="Melin P."/>
            <person name="Meyer V."/>
            <person name="Mielnichuk N."/>
            <person name="Miskei M."/>
            <person name="Molnar A.P."/>
            <person name="Mule G."/>
            <person name="Ngan C.Y."/>
            <person name="Orejas M."/>
            <person name="Orosz E."/>
            <person name="Ouedraogo J.P."/>
            <person name="Overkamp K.M."/>
            <person name="Park H.-S."/>
            <person name="Perrone G."/>
            <person name="Piumi F."/>
            <person name="Punt P.J."/>
            <person name="Ram A.F."/>
            <person name="Ramon A."/>
            <person name="Rauscher S."/>
            <person name="Record E."/>
            <person name="Riano-Pachon D.M."/>
            <person name="Robert V."/>
            <person name="Roehrig J."/>
            <person name="Ruller R."/>
            <person name="Salamov A."/>
            <person name="Salih N.S."/>
            <person name="Samson R.A."/>
            <person name="Sandor E."/>
            <person name="Sanguinetti M."/>
            <person name="Schuetze T."/>
            <person name="Sepcic K."/>
            <person name="Shelest E."/>
            <person name="Sherlock G."/>
            <person name="Sophianopoulou V."/>
            <person name="Squina F.M."/>
            <person name="Sun H."/>
            <person name="Susca A."/>
            <person name="Todd R.B."/>
            <person name="Tsang A."/>
            <person name="Unkles S.E."/>
            <person name="van de Wiele N."/>
            <person name="van Rossen-Uffink D."/>
            <person name="Oliveira J.V."/>
            <person name="Vesth T.C."/>
            <person name="Visser J."/>
            <person name="Yu J.-H."/>
            <person name="Zhou M."/>
            <person name="Andersen M.R."/>
            <person name="Archer D.B."/>
            <person name="Baker S.E."/>
            <person name="Benoit I."/>
            <person name="Brakhage A.A."/>
            <person name="Braus G.H."/>
            <person name="Fischer R."/>
            <person name="Frisvad J.C."/>
            <person name="Goldman G.H."/>
            <person name="Houbraken J."/>
            <person name="Oakley B."/>
            <person name="Pocsi I."/>
            <person name="Scazzocchio C."/>
            <person name="Seiboth B."/>
            <person name="vanKuyk P.A."/>
            <person name="Wortman J."/>
            <person name="Dyer P.S."/>
            <person name="Grigoriev I.V."/>
        </authorList>
    </citation>
    <scope>NUCLEOTIDE SEQUENCE [LARGE SCALE GENOMIC DNA]</scope>
    <source>
        <strain evidence="2">CBS 106.47</strain>
    </source>
</reference>
<dbReference type="SUPFAM" id="SSF143968">
    <property type="entry name" value="UbiD C-terminal domain-like"/>
    <property type="match status" value="1"/>
</dbReference>
<dbReference type="EMBL" id="KV878249">
    <property type="protein sequence ID" value="OJZ82038.1"/>
    <property type="molecule type" value="Genomic_DNA"/>
</dbReference>